<comment type="subcellular location">
    <subcellularLocation>
        <location evidence="1">Membrane</location>
        <topology evidence="1">Single-pass membrane protein</topology>
    </subcellularLocation>
</comment>
<keyword evidence="2" id="KW-0812">Transmembrane</keyword>
<name>A0ABN8NY16_9CNID</name>
<comment type="caution">
    <text evidence="6">The sequence shown here is derived from an EMBL/GenBank/DDBJ whole genome shotgun (WGS) entry which is preliminary data.</text>
</comment>
<reference evidence="6 7" key="1">
    <citation type="submission" date="2022-05" db="EMBL/GenBank/DDBJ databases">
        <authorList>
            <consortium name="Genoscope - CEA"/>
            <person name="William W."/>
        </authorList>
    </citation>
    <scope>NUCLEOTIDE SEQUENCE [LARGE SCALE GENOMIC DNA]</scope>
</reference>
<evidence type="ECO:0000256" key="5">
    <source>
        <dbReference type="ARBA" id="ARBA00023136"/>
    </source>
</evidence>
<gene>
    <name evidence="6" type="ORF">PLOB_00032462</name>
</gene>
<keyword evidence="5" id="KW-0472">Membrane</keyword>
<sequence length="239" mass="26967">MALKLLHEKKTTESCGDYLNKSSYAQFEGNAMRVAVTRLLLFAIIANSNGRTLSKQGKNEDQSSAMEMSVKDLMEDENLMNPRAFSGICDVNYVKVGCYKEKKNNVALPQELFQDRFANQPNYSGQNVDWADYSNYLKSLACRCAKKSQEKSFKYFGLQDYGRCFSGQHVASTYNTHGSSNNCYNQHYKKCDDNAWGECVGKNNNVNYVYEIQEAGSANGEIGYGQSYDETYGGETKEH</sequence>
<organism evidence="6 7">
    <name type="scientific">Porites lobata</name>
    <dbReference type="NCBI Taxonomy" id="104759"/>
    <lineage>
        <taxon>Eukaryota</taxon>
        <taxon>Metazoa</taxon>
        <taxon>Cnidaria</taxon>
        <taxon>Anthozoa</taxon>
        <taxon>Hexacorallia</taxon>
        <taxon>Scleractinia</taxon>
        <taxon>Fungiina</taxon>
        <taxon>Poritidae</taxon>
        <taxon>Porites</taxon>
    </lineage>
</organism>
<dbReference type="PANTHER" id="PTHR16059">
    <property type="entry name" value="ANTHRAX TOXIN RECEPTOR"/>
    <property type="match status" value="1"/>
</dbReference>
<dbReference type="EMBL" id="CALNXK010000042">
    <property type="protein sequence ID" value="CAH3126489.1"/>
    <property type="molecule type" value="Genomic_DNA"/>
</dbReference>
<evidence type="ECO:0000256" key="3">
    <source>
        <dbReference type="ARBA" id="ARBA00022729"/>
    </source>
</evidence>
<dbReference type="PANTHER" id="PTHR16059:SF25">
    <property type="entry name" value="LYSOZYME"/>
    <property type="match status" value="1"/>
</dbReference>
<keyword evidence="3" id="KW-0732">Signal</keyword>
<accession>A0ABN8NY16</accession>
<dbReference type="Proteomes" id="UP001159405">
    <property type="component" value="Unassembled WGS sequence"/>
</dbReference>
<keyword evidence="4" id="KW-1133">Transmembrane helix</keyword>
<proteinExistence type="predicted"/>
<protein>
    <submittedName>
        <fullName evidence="6">Uncharacterized protein</fullName>
    </submittedName>
</protein>
<evidence type="ECO:0000256" key="1">
    <source>
        <dbReference type="ARBA" id="ARBA00004167"/>
    </source>
</evidence>
<evidence type="ECO:0000313" key="7">
    <source>
        <dbReference type="Proteomes" id="UP001159405"/>
    </source>
</evidence>
<evidence type="ECO:0000256" key="4">
    <source>
        <dbReference type="ARBA" id="ARBA00022989"/>
    </source>
</evidence>
<keyword evidence="7" id="KW-1185">Reference proteome</keyword>
<evidence type="ECO:0000256" key="2">
    <source>
        <dbReference type="ARBA" id="ARBA00022692"/>
    </source>
</evidence>
<evidence type="ECO:0000313" key="6">
    <source>
        <dbReference type="EMBL" id="CAH3126489.1"/>
    </source>
</evidence>